<keyword evidence="3" id="KW-0732">Signal</keyword>
<evidence type="ECO:0000256" key="2">
    <source>
        <dbReference type="ARBA" id="ARBA00022525"/>
    </source>
</evidence>
<dbReference type="EMBL" id="CP039690">
    <property type="protein sequence ID" value="QCI67507.1"/>
    <property type="molecule type" value="Genomic_DNA"/>
</dbReference>
<dbReference type="InterPro" id="IPR041286">
    <property type="entry name" value="MBG_2"/>
</dbReference>
<dbReference type="SUPFAM" id="SSF51126">
    <property type="entry name" value="Pectin lyase-like"/>
    <property type="match status" value="1"/>
</dbReference>
<evidence type="ECO:0000256" key="3">
    <source>
        <dbReference type="ARBA" id="ARBA00022729"/>
    </source>
</evidence>
<dbReference type="PANTHER" id="PTHR12338:SF8">
    <property type="entry name" value="HEME_HEMOPEXIN-BINDING PROTEIN"/>
    <property type="match status" value="1"/>
</dbReference>
<dbReference type="KEGG" id="pstg:E8M01_26755"/>
<dbReference type="InterPro" id="IPR050909">
    <property type="entry name" value="Bact_Autotransporter_VF"/>
</dbReference>
<dbReference type="InterPro" id="IPR008638">
    <property type="entry name" value="FhaB/CdiA-like_TPS"/>
</dbReference>
<comment type="subcellular location">
    <subcellularLocation>
        <location evidence="1">Secreted</location>
    </subcellularLocation>
</comment>
<dbReference type="Gene3D" id="2.160.20.110">
    <property type="match status" value="2"/>
</dbReference>
<dbReference type="InterPro" id="IPR011050">
    <property type="entry name" value="Pectin_lyase_fold/virulence"/>
</dbReference>
<dbReference type="Pfam" id="PF18676">
    <property type="entry name" value="MBG_2"/>
    <property type="match status" value="12"/>
</dbReference>
<dbReference type="GO" id="GO:0005576">
    <property type="term" value="C:extracellular region"/>
    <property type="evidence" value="ECO:0007669"/>
    <property type="project" value="UniProtKB-SubCell"/>
</dbReference>
<gene>
    <name evidence="5" type="ORF">E8M01_26755</name>
</gene>
<sequence length="2887" mass="282705">MGTAAPQRQETGRRSRDVLGRSAVLRGDMMNRIEAETPLRRPRGPLAAVLLASTALISASAAYGQALPTGGTVASGGVTIATPSATQMTINQSTGSAVVNWNSFSVGAGSTVNIVQPSASSALLNRVTGNTPSTISGQVNANGQVFLVNPNGIAITRSGAVNAAGFVASTLGISDEDFNAGRRNFTGNGASAAVSNAGAITIGRGGYAALIGGSVDNAGTISVPLGRVGLGSGERATLDLSGDGFLQVALPTKATGNGALVSHSGRISADGGRVEIRAAQARDAVRQAVNLSGVVEARSVSGRQGEIVLGGGDGAVSVTGRLDVSTRQRQASPARPQRAIRAAAPATGGRITVTARTIDMRGAALDASGRDGGGQIRIGGDYQGSGPLQPAETTTIDAATTIRADALSRGNGGRVIVWSDLDTRFAGLITARGGAQGGDGGFAEVSGKARLGYTGFTDLSATLGRFGTLLLDPYSITISNGADSNHDGSFTATGDDSVINVTTLQNALAGANVTVNTGYFWAGTGDITVAAPITWSSGSTLTLNAYHSVIINANITISGGGGLSLNSNAYSAQGGVVAWNGGTVTYTGAANTGQSLAINGTAYTLIFDVDQLQQVNSNLGGTYALARNIDATATATWNGNAGLDPIGTFNGFVFGNGFTGLFDGLGHTIKNLTVAPTGGNAAGLFGQVGVGGTVQNIGLVDATIRGPGDYTGGLVGNNLGTVSQSWVSGTVQGTSVTGGLVGENAGTVNRSFSSAIVNAVGTPTITGGLVGWNRASGVISDAYATGAVQGGGVSGTVGGLVGINDATVSRSYAAGFVSGTSLNGGLIGTNSGTANASYFDTSTGLGNAVGQGNATGITGLTTTQLQTGQAGGLGGAFGGGTGLYPYLTSIFAHGIQVVSGFAYADAGATPLGLGGTVGAVLGGSSLGTVSTGANGYYYLAVAAGTLTNGTPLLTYSSANSARVATATGAAVQSAALYGQMLTAPTSALLYSQASADARANATAAAGGVAAAVAAINGTTGLELTATGASFTIDQAVNISGRLGVTTLAGAPLTVAQPITIGDGGALTLNSGGLLNINAAVTVRGANAVTLRYNTSATTNLSFFGGSLTFANADGSAATTTVAGQSLTVNGVNHTLVYNMAQLDAIDGFNAVDGSVMTVHGAGRYGSYAMAGNLNATGVTYNAGLFGRDEASSFMGSFEGLGHTITGLTSAASGINFGALISVTGNGYYGQGGNVRALGLVDVNLQGQYTVGGMVGYNNGGFLTAVSITGRVSGSHGVGGLVGLNAGLITNAYSTATVSGTHTVGGLVGTSRGPIVLSYATGAVSAGDIAGGLVGYNLDYIVQSLATGSVTAGYSYAGGIAGLNTGTLVQTYATGAIRGVVAFGGLIGRNVAGGQVLDSAFDVETTGRAAGISDNANGWSTGMAALTTAQLQTNGLPAGFDPAFWAGGTGGLYPYLKTFFPGGVQAVSGFAYDGTGATPLASTVSVAGGGVVMGSAITGANGYYYVFGAAGTLSNPAGVAAYVTSGQQALSFRPGAPGALTTGLDISAGWRRDTPGAAVTSLAALESAFATTVGATAAAGLTIANRQIEISAAGFALDQAVSQSGTLALASNGTVTQTAALTAGTLRLDGTGSFALGAAANQVGTLAANVGSLSLANGANLATGSAADAMGTSITGVTTSGNTTIAVSGDLTIASGATVSGQNPVLSATGAFINNQGSDAVTATSGRWLIYSSAAASDVFGVTGSLLDSGNTAIFGATLMTLAPGSVSPTGNRYIFANQPTLIITSTSHSKTYGVDVTADLASHYTVTSFDTGLAGVYLGDSSATALTGTASVTSLGAAATAGVSGSPYTITVSQGTLASVSGYALSFVNSGTLTVDQRAITVTATTTSRSYGDANPTFAYTVGGAGLVNGDSLSGALATAATATSNVGTYGITQGTLADANYSITYLGATLTVNQRAVTVTADTLNRAYGDANPALTYTTSSLGAGAALNGSLTTSANGTSNVGAYAVSQGTVTDANNPNYTLTYVGANLTVNQRAVTVTADAASRTYGDANPAFTYGLTSGSLVNGDTLTGTLATTANAASDVGTYGLTQGSVAISANYAVTYVGADLTVNQRAVTVTASAASRAYGDANPVFGFTTTSLGAGVAIAGGLVTSADGTSGVGTYGITQGTVTNANNPNYVVTYVGADLTVNQRAITLSANATSRAYGDANSAFGYAIGGAGLVNGDTVSGALATTATSTSDVGNYGITQGTLGVSANYAVTYVGANLTVNPRAVTVTADAQSRTYGDANPALTYTTTSLGDGAALTGGLVTSATTATGVGAYAIGQGSVTSANNPNYAVTYVGADLTINQRAVTVTADAGSRTYGDANPTLTYGVTSGSLVNGDTFSGALATAAASSDVGTYGITQGTLANANYAIIYQGATLTVNQRAVTVTANATSRQYGDANPVLGFTTTSLGAGVAIAGSLATAADGTSGIGAYGITQGTVTTANNPNYALTYAGADLTVTQRAITVTANAQSRIYGDANPALTYALTSGSLVNGDGFSGNLTTAANGTSNVGAYGITQGTVAVSANYAVTYVGADLTVTPRALGITADAASRIYGDANPAFTYAVTSGSLINGDSLSGALSTGATVAANVGTHAITQGTLGNGNYAISYTGANLTITPRAIGVTADAASRTYGDANPVFAYSVTAGSLVNGDLLSGAMASTAIATSNVGGYAITQGSLAASSNYTMTFTGGSLAVTQRAITVSADNLTRLAGQANPPLTYSVGGRGLANGDSLSGELATTALQGSNPGDFAISQGTLVASANYLMTFQAGNLTVTPAGAPTTGLSSTVASAFRANAAWPGSFDSMKAFALLAGGRSPGLVEDPRFSGGLICLGGASSCFATP</sequence>
<proteinExistence type="predicted"/>
<dbReference type="Pfam" id="PF05860">
    <property type="entry name" value="TPS"/>
    <property type="match status" value="1"/>
</dbReference>
<evidence type="ECO:0000259" key="4">
    <source>
        <dbReference type="SMART" id="SM00912"/>
    </source>
</evidence>
<evidence type="ECO:0000313" key="5">
    <source>
        <dbReference type="EMBL" id="QCI67507.1"/>
    </source>
</evidence>
<accession>A0A4D7BI69</accession>
<keyword evidence="2" id="KW-0964">Secreted</keyword>
<feature type="domain" description="Filamentous haemagglutinin FhaB/tRNA nuclease CdiA-like TPS" evidence="4">
    <location>
        <begin position="64"/>
        <end position="177"/>
    </location>
</feature>
<dbReference type="Gene3D" id="3.30.160.710">
    <property type="match status" value="7"/>
</dbReference>
<keyword evidence="6" id="KW-1185">Reference proteome</keyword>
<dbReference type="Proteomes" id="UP000298781">
    <property type="component" value="Chromosome"/>
</dbReference>
<dbReference type="SMART" id="SM00912">
    <property type="entry name" value="Haemagg_act"/>
    <property type="match status" value="1"/>
</dbReference>
<dbReference type="OrthoDB" id="1776524at2"/>
<dbReference type="Gene3D" id="2.160.20.10">
    <property type="entry name" value="Single-stranded right-handed beta-helix, Pectin lyase-like"/>
    <property type="match status" value="1"/>
</dbReference>
<evidence type="ECO:0000313" key="6">
    <source>
        <dbReference type="Proteomes" id="UP000298781"/>
    </source>
</evidence>
<evidence type="ECO:0000256" key="1">
    <source>
        <dbReference type="ARBA" id="ARBA00004613"/>
    </source>
</evidence>
<dbReference type="PANTHER" id="PTHR12338">
    <property type="entry name" value="AUTOTRANSPORTER"/>
    <property type="match status" value="1"/>
</dbReference>
<organism evidence="5 6">
    <name type="scientific">Phreatobacter stygius</name>
    <dbReference type="NCBI Taxonomy" id="1940610"/>
    <lineage>
        <taxon>Bacteria</taxon>
        <taxon>Pseudomonadati</taxon>
        <taxon>Pseudomonadota</taxon>
        <taxon>Alphaproteobacteria</taxon>
        <taxon>Hyphomicrobiales</taxon>
        <taxon>Phreatobacteraceae</taxon>
        <taxon>Phreatobacter</taxon>
    </lineage>
</organism>
<dbReference type="InterPro" id="IPR012334">
    <property type="entry name" value="Pectin_lyas_fold"/>
</dbReference>
<reference evidence="5 6" key="1">
    <citation type="submission" date="2019-04" db="EMBL/GenBank/DDBJ databases">
        <title>Phreatobacter aquaticus sp. nov.</title>
        <authorList>
            <person name="Choi A."/>
        </authorList>
    </citation>
    <scope>NUCLEOTIDE SEQUENCE [LARGE SCALE GENOMIC DNA]</scope>
    <source>
        <strain evidence="5 6">KCTC 52518</strain>
    </source>
</reference>
<name>A0A4D7BI69_9HYPH</name>
<dbReference type="NCBIfam" id="TIGR01901">
    <property type="entry name" value="adhes_NPXG"/>
    <property type="match status" value="1"/>
</dbReference>
<protein>
    <submittedName>
        <fullName evidence="5">Filamentous hemagglutinin N-terminal domain-containing protein</fullName>
    </submittedName>
</protein>